<evidence type="ECO:0000256" key="1">
    <source>
        <dbReference type="SAM" id="MobiDB-lite"/>
    </source>
</evidence>
<dbReference type="Proteomes" id="UP000007129">
    <property type="component" value="Unassembled WGS sequence"/>
</dbReference>
<dbReference type="eggNOG" id="KOG2894">
    <property type="taxonomic scope" value="Eukaryota"/>
</dbReference>
<dbReference type="GO" id="GO:0005634">
    <property type="term" value="C:nucleus"/>
    <property type="evidence" value="ECO:0007669"/>
    <property type="project" value="InterPro"/>
</dbReference>
<feature type="compositionally biased region" description="Polar residues" evidence="1">
    <location>
        <begin position="1"/>
        <end position="10"/>
    </location>
</feature>
<dbReference type="AlphaFoldDB" id="K2SR63"/>
<organism evidence="3 4">
    <name type="scientific">Macrophomina phaseolina (strain MS6)</name>
    <name type="common">Charcoal rot fungus</name>
    <dbReference type="NCBI Taxonomy" id="1126212"/>
    <lineage>
        <taxon>Eukaryota</taxon>
        <taxon>Fungi</taxon>
        <taxon>Dikarya</taxon>
        <taxon>Ascomycota</taxon>
        <taxon>Pezizomycotina</taxon>
        <taxon>Dothideomycetes</taxon>
        <taxon>Dothideomycetes incertae sedis</taxon>
        <taxon>Botryosphaeriales</taxon>
        <taxon>Botryosphaeriaceae</taxon>
        <taxon>Macrophomina</taxon>
    </lineage>
</organism>
<dbReference type="Pfam" id="PF04921">
    <property type="entry name" value="XAP5"/>
    <property type="match status" value="1"/>
</dbReference>
<dbReference type="InterPro" id="IPR048337">
    <property type="entry name" value="FAM50A/XAP5_C"/>
</dbReference>
<feature type="region of interest" description="Disordered" evidence="1">
    <location>
        <begin position="1"/>
        <end position="35"/>
    </location>
</feature>
<proteinExistence type="predicted"/>
<reference evidence="3 4" key="1">
    <citation type="journal article" date="2012" name="BMC Genomics">
        <title>Tools to kill: Genome of one of the most destructive plant pathogenic fungi Macrophomina phaseolina.</title>
        <authorList>
            <person name="Islam M.S."/>
            <person name="Haque M.S."/>
            <person name="Islam M.M."/>
            <person name="Emdad E.M."/>
            <person name="Halim A."/>
            <person name="Hossen Q.M.M."/>
            <person name="Hossain M.Z."/>
            <person name="Ahmed B."/>
            <person name="Rahim S."/>
            <person name="Rahman M.S."/>
            <person name="Alam M.M."/>
            <person name="Hou S."/>
            <person name="Wan X."/>
            <person name="Saito J.A."/>
            <person name="Alam M."/>
        </authorList>
    </citation>
    <scope>NUCLEOTIDE SEQUENCE [LARGE SCALE GENOMIC DNA]</scope>
    <source>
        <strain evidence="3 4">MS6</strain>
    </source>
</reference>
<protein>
    <submittedName>
        <fullName evidence="3">XAP5 protein</fullName>
    </submittedName>
</protein>
<feature type="compositionally biased region" description="Low complexity" evidence="1">
    <location>
        <begin position="11"/>
        <end position="29"/>
    </location>
</feature>
<accession>K2SR63</accession>
<comment type="caution">
    <text evidence="3">The sequence shown here is derived from an EMBL/GenBank/DDBJ whole genome shotgun (WGS) entry which is preliminary data.</text>
</comment>
<dbReference type="PANTHER" id="PTHR12722">
    <property type="entry name" value="XAP-5 PROTEIN-RELATED"/>
    <property type="match status" value="1"/>
</dbReference>
<dbReference type="GO" id="GO:0006325">
    <property type="term" value="P:chromatin organization"/>
    <property type="evidence" value="ECO:0007669"/>
    <property type="project" value="TreeGrafter"/>
</dbReference>
<dbReference type="InParanoid" id="K2SR63"/>
<dbReference type="OrthoDB" id="1562195at2759"/>
<dbReference type="HOGENOM" id="CLU_037985_0_0_1"/>
<name>K2SR63_MACPH</name>
<sequence length="390" mass="42839">MDRSNPSSADPSRSNTPNPSAAANSATSRFTSQASTAEDLLKSQTVGLVHLSDFRKRRAEALDLKDRERQEQALGRGGSTSGASTPGDGGSTPRPAKKKKKTVAKGKLSFGLDDDDEAESATSTAAATPRSGTPDENGGATASDRDKDGLIVPKKKLGANSNVAFKPKVMTKSALLREAQQREQLRKEFLIMQEAVKATDFVIPFVFYDGTNTPGGRCKIKKGEHVWLFLDKARKMGAELGVGGDKSRREWARVGVDDLMLVRGEIIIPHHYDFYHFMVNKTIGFAGPIFGHSAQPTAATPMPAKDEDIDPSTFNPLERQEKKKDARVTQEDAALEGYNDDPALTKVVDRRWYERNKHIFPASIWEEFDPNKDYSKGVRKDALGNSFFFS</sequence>
<feature type="compositionally biased region" description="Basic and acidic residues" evidence="1">
    <location>
        <begin position="60"/>
        <end position="71"/>
    </location>
</feature>
<feature type="compositionally biased region" description="Basic residues" evidence="1">
    <location>
        <begin position="95"/>
        <end position="104"/>
    </location>
</feature>
<dbReference type="PANTHER" id="PTHR12722:SF0">
    <property type="entry name" value="PROTEIN FAM50A"/>
    <property type="match status" value="1"/>
</dbReference>
<gene>
    <name evidence="3" type="ORF">MPH_03570</name>
</gene>
<evidence type="ECO:0000313" key="3">
    <source>
        <dbReference type="EMBL" id="EKG19200.1"/>
    </source>
</evidence>
<dbReference type="EMBL" id="AHHD01000165">
    <property type="protein sequence ID" value="EKG19200.1"/>
    <property type="molecule type" value="Genomic_DNA"/>
</dbReference>
<feature type="region of interest" description="Disordered" evidence="1">
    <location>
        <begin position="296"/>
        <end position="326"/>
    </location>
</feature>
<dbReference type="STRING" id="1126212.K2SR63"/>
<feature type="domain" description="FAM50A/XAP5 C-terminal" evidence="2">
    <location>
        <begin position="199"/>
        <end position="378"/>
    </location>
</feature>
<feature type="region of interest" description="Disordered" evidence="1">
    <location>
        <begin position="60"/>
        <end position="150"/>
    </location>
</feature>
<evidence type="ECO:0000313" key="4">
    <source>
        <dbReference type="Proteomes" id="UP000007129"/>
    </source>
</evidence>
<dbReference type="VEuPathDB" id="FungiDB:MPH_03570"/>
<dbReference type="InterPro" id="IPR007005">
    <property type="entry name" value="XAP5"/>
</dbReference>
<evidence type="ECO:0000259" key="2">
    <source>
        <dbReference type="Pfam" id="PF04921"/>
    </source>
</evidence>